<comment type="caution">
    <text evidence="9">The sequence shown here is derived from an EMBL/GenBank/DDBJ whole genome shotgun (WGS) entry which is preliminary data.</text>
</comment>
<dbReference type="InterPro" id="IPR000192">
    <property type="entry name" value="Aminotrans_V_dom"/>
</dbReference>
<dbReference type="InterPro" id="IPR016454">
    <property type="entry name" value="Cysteine_dSase"/>
</dbReference>
<keyword evidence="10" id="KW-1185">Reference proteome</keyword>
<dbReference type="PIRSF" id="PIRSF005572">
    <property type="entry name" value="NifS"/>
    <property type="match status" value="1"/>
</dbReference>
<accession>A0ABS6WSF4</accession>
<comment type="cofactor">
    <cofactor evidence="1">
        <name>pyridoxal 5'-phosphate</name>
        <dbReference type="ChEBI" id="CHEBI:597326"/>
    </cofactor>
</comment>
<evidence type="ECO:0000259" key="8">
    <source>
        <dbReference type="Pfam" id="PF00266"/>
    </source>
</evidence>
<dbReference type="Proteomes" id="UP001430804">
    <property type="component" value="Unassembled WGS sequence"/>
</dbReference>
<protein>
    <recommendedName>
        <fullName evidence="2">Cysteine desulfurase</fullName>
    </recommendedName>
</protein>
<name>A0ABS6WSF4_9HYPH</name>
<evidence type="ECO:0000256" key="1">
    <source>
        <dbReference type="ARBA" id="ARBA00001933"/>
    </source>
</evidence>
<organism evidence="9 10">
    <name type="scientific">Pseudohoeflea coraliihabitans</name>
    <dbReference type="NCBI Taxonomy" id="2860393"/>
    <lineage>
        <taxon>Bacteria</taxon>
        <taxon>Pseudomonadati</taxon>
        <taxon>Pseudomonadota</taxon>
        <taxon>Alphaproteobacteria</taxon>
        <taxon>Hyphomicrobiales</taxon>
        <taxon>Rhizobiaceae</taxon>
        <taxon>Pseudohoeflea</taxon>
    </lineage>
</organism>
<proteinExistence type="predicted"/>
<dbReference type="Pfam" id="PF00266">
    <property type="entry name" value="Aminotran_5"/>
    <property type="match status" value="1"/>
</dbReference>
<dbReference type="PANTHER" id="PTHR11601">
    <property type="entry name" value="CYSTEINE DESULFURYLASE FAMILY MEMBER"/>
    <property type="match status" value="1"/>
</dbReference>
<keyword evidence="6" id="KW-0408">Iron</keyword>
<reference evidence="9" key="1">
    <citation type="submission" date="2021-07" db="EMBL/GenBank/DDBJ databases">
        <title>Pseudohoeflea marina sp. nov. a polyhydroxyalcanoate-producing bacterium.</title>
        <authorList>
            <person name="Zheng W."/>
            <person name="Yu S."/>
            <person name="Huang Y."/>
        </authorList>
    </citation>
    <scope>NUCLEOTIDE SEQUENCE</scope>
    <source>
        <strain evidence="9">DP4N28-3</strain>
    </source>
</reference>
<dbReference type="PANTHER" id="PTHR11601:SF34">
    <property type="entry name" value="CYSTEINE DESULFURASE"/>
    <property type="match status" value="1"/>
</dbReference>
<dbReference type="EMBL" id="JAHWQX010000004">
    <property type="protein sequence ID" value="MBW3098887.1"/>
    <property type="molecule type" value="Genomic_DNA"/>
</dbReference>
<keyword evidence="5" id="KW-0663">Pyridoxal phosphate</keyword>
<dbReference type="RefSeq" id="WP_219203188.1">
    <property type="nucleotide sequence ID" value="NZ_JAHWQX010000004.1"/>
</dbReference>
<keyword evidence="4" id="KW-0479">Metal-binding</keyword>
<evidence type="ECO:0000256" key="7">
    <source>
        <dbReference type="ARBA" id="ARBA00023014"/>
    </source>
</evidence>
<gene>
    <name evidence="9" type="ORF">KY465_16530</name>
</gene>
<evidence type="ECO:0000256" key="5">
    <source>
        <dbReference type="ARBA" id="ARBA00022898"/>
    </source>
</evidence>
<evidence type="ECO:0000313" key="9">
    <source>
        <dbReference type="EMBL" id="MBW3098887.1"/>
    </source>
</evidence>
<evidence type="ECO:0000313" key="10">
    <source>
        <dbReference type="Proteomes" id="UP001430804"/>
    </source>
</evidence>
<evidence type="ECO:0000256" key="4">
    <source>
        <dbReference type="ARBA" id="ARBA00022723"/>
    </source>
</evidence>
<sequence length="391" mass="40291">MSRHRAYLDYNATAPLHPDARAAMIAALDQPGNASSVHAEGRRARQLVSTARASVARLCGADPAHVVFVASATEAANHLLAPAYRMGRAPLRHSRLFVSAVEHPCVLAGGRFDPADTGILPVDAEGRIDLAAAEQALSAHAAREQGSFLLALQLANSETGVIQPVRAVADLVHRFGGTMIVDAVQAAGRIAIDAEALGADFLFLSAHKLGGPQGAGAVIARGEMLMPEPLLRGGGQEKGHRAGTENVAAIAGFGVAAEIAAADLARSSALAAKRDRIEAHMRSEAADITIYASGVERLPNTSCFALPGLKAETAQIAFDMEGIALSAGSACSSGKIGRSHVLEAMGADADLGALRLSIGMATGEAEIEAFTAAFAKLNARRRERIAGANAA</sequence>
<feature type="domain" description="Aminotransferase class V" evidence="8">
    <location>
        <begin position="7"/>
        <end position="370"/>
    </location>
</feature>
<keyword evidence="3" id="KW-0808">Transferase</keyword>
<evidence type="ECO:0000256" key="2">
    <source>
        <dbReference type="ARBA" id="ARBA00013558"/>
    </source>
</evidence>
<evidence type="ECO:0000256" key="6">
    <source>
        <dbReference type="ARBA" id="ARBA00023004"/>
    </source>
</evidence>
<evidence type="ECO:0000256" key="3">
    <source>
        <dbReference type="ARBA" id="ARBA00022679"/>
    </source>
</evidence>
<keyword evidence="7" id="KW-0411">Iron-sulfur</keyword>